<evidence type="ECO:0000256" key="5">
    <source>
        <dbReference type="ARBA" id="ARBA00022984"/>
    </source>
</evidence>
<evidence type="ECO:0000256" key="4">
    <source>
        <dbReference type="ARBA" id="ARBA00022960"/>
    </source>
</evidence>
<evidence type="ECO:0000256" key="7">
    <source>
        <dbReference type="ARBA" id="ARBA00023136"/>
    </source>
</evidence>
<gene>
    <name evidence="10" type="primary">mviN</name>
    <name evidence="10" type="ORF">CENDO_11170</name>
</gene>
<feature type="transmembrane region" description="Helical" evidence="9">
    <location>
        <begin position="914"/>
        <end position="936"/>
    </location>
</feature>
<evidence type="ECO:0000256" key="8">
    <source>
        <dbReference type="SAM" id="MobiDB-lite"/>
    </source>
</evidence>
<dbReference type="Pfam" id="PF03023">
    <property type="entry name" value="MurJ"/>
    <property type="match status" value="1"/>
</dbReference>
<feature type="transmembrane region" description="Helical" evidence="9">
    <location>
        <begin position="392"/>
        <end position="414"/>
    </location>
</feature>
<feature type="transmembrane region" description="Helical" evidence="9">
    <location>
        <begin position="458"/>
        <end position="482"/>
    </location>
</feature>
<dbReference type="RefSeq" id="WP_136142057.1">
    <property type="nucleotide sequence ID" value="NZ_CP039247.1"/>
</dbReference>
<dbReference type="InterPro" id="IPR051050">
    <property type="entry name" value="Lipid_II_flippase_MurJ/MviN"/>
</dbReference>
<feature type="transmembrane region" description="Helical" evidence="9">
    <location>
        <begin position="119"/>
        <end position="138"/>
    </location>
</feature>
<dbReference type="PRINTS" id="PR01806">
    <property type="entry name" value="VIRFACTRMVIN"/>
</dbReference>
<dbReference type="InterPro" id="IPR004268">
    <property type="entry name" value="MurJ"/>
</dbReference>
<dbReference type="PANTHER" id="PTHR47019:SF1">
    <property type="entry name" value="LIPID II FLIPPASE MURJ"/>
    <property type="match status" value="1"/>
</dbReference>
<dbReference type="PANTHER" id="PTHR47019">
    <property type="entry name" value="LIPID II FLIPPASE MURJ"/>
    <property type="match status" value="1"/>
</dbReference>
<dbReference type="GO" id="GO:0005886">
    <property type="term" value="C:plasma membrane"/>
    <property type="evidence" value="ECO:0007669"/>
    <property type="project" value="UniProtKB-SubCell"/>
</dbReference>
<feature type="transmembrane region" description="Helical" evidence="9">
    <location>
        <begin position="197"/>
        <end position="216"/>
    </location>
</feature>
<proteinExistence type="predicted"/>
<keyword evidence="2" id="KW-1003">Cell membrane</keyword>
<dbReference type="GO" id="GO:0008360">
    <property type="term" value="P:regulation of cell shape"/>
    <property type="evidence" value="ECO:0007669"/>
    <property type="project" value="UniProtKB-KW"/>
</dbReference>
<dbReference type="GO" id="GO:0015648">
    <property type="term" value="F:lipid-linked peptidoglycan transporter activity"/>
    <property type="evidence" value="ECO:0007669"/>
    <property type="project" value="TreeGrafter"/>
</dbReference>
<accession>A0A4P7QKF5</accession>
<dbReference type="EMBL" id="CP039247">
    <property type="protein sequence ID" value="QCB29484.1"/>
    <property type="molecule type" value="Genomic_DNA"/>
</dbReference>
<dbReference type="KEGG" id="cee:CENDO_11170"/>
<feature type="transmembrane region" description="Helical" evidence="9">
    <location>
        <begin position="228"/>
        <end position="247"/>
    </location>
</feature>
<comment type="subcellular location">
    <subcellularLocation>
        <location evidence="1">Cell membrane</location>
        <topology evidence="1">Multi-pass membrane protein</topology>
    </subcellularLocation>
</comment>
<feature type="transmembrane region" description="Helical" evidence="9">
    <location>
        <begin position="523"/>
        <end position="547"/>
    </location>
</feature>
<evidence type="ECO:0000256" key="3">
    <source>
        <dbReference type="ARBA" id="ARBA00022692"/>
    </source>
</evidence>
<feature type="transmembrane region" description="Helical" evidence="9">
    <location>
        <begin position="306"/>
        <end position="325"/>
    </location>
</feature>
<keyword evidence="3 9" id="KW-0812">Transmembrane</keyword>
<feature type="transmembrane region" description="Helical" evidence="9">
    <location>
        <begin position="158"/>
        <end position="177"/>
    </location>
</feature>
<evidence type="ECO:0000256" key="9">
    <source>
        <dbReference type="SAM" id="Phobius"/>
    </source>
</evidence>
<evidence type="ECO:0000256" key="1">
    <source>
        <dbReference type="ARBA" id="ARBA00004651"/>
    </source>
</evidence>
<dbReference type="AlphaFoldDB" id="A0A4P7QKF5"/>
<dbReference type="OrthoDB" id="9786339at2"/>
<dbReference type="NCBIfam" id="TIGR01695">
    <property type="entry name" value="murJ_mviN"/>
    <property type="match status" value="1"/>
</dbReference>
<organism evidence="10 11">
    <name type="scientific">Corynebacterium endometrii</name>
    <dbReference type="NCBI Taxonomy" id="2488819"/>
    <lineage>
        <taxon>Bacteria</taxon>
        <taxon>Bacillati</taxon>
        <taxon>Actinomycetota</taxon>
        <taxon>Actinomycetes</taxon>
        <taxon>Mycobacteriales</taxon>
        <taxon>Corynebacteriaceae</taxon>
        <taxon>Corynebacterium</taxon>
    </lineage>
</organism>
<sequence length="1102" mass="115142">MTSPHDDQVTAPVGTRGRIVTPTPPAPVPVPRAPQPAAAEPVEDRSSLRAPTAEPAGPAGEQAGNAATSDGDVVRATSTMAIATLLSRITGFLRTVMITSTLGGAIASAFQTANQLPNLITEIVLGAVLTSLVVPVLVRAEKEDPDRGEQFIRRLFTLAISLLATITVLAVICAPILTTMMLPEDGQVNTGQAVSFAYLLLPQISFYGLFALFQAILNTKGVFAPGAWAPVVNNLISIGVMALYWLLPGALQPEAASPITDPHVLLLGLGTTLGVVVQCLILVPYLKRAGVNLRPLWGLDARLKQFGGMAVAIIAYVAISQAGYVVTSRVAASADASAPVVYQNAWLLLQVPYGVIGVTLLTAIMPRLSRNAADGDEEAVVRDLTLGSKLTFIALIPIVIFMTGFGIPIARGLFQYGLFDANQAELLGLTLSFSAFTLIPYALVLLHLRVFYAREEAWTPTFIIAGITGTKVVLTLLAPLVANSPESVVILLGTANGFGFISGAVIGAFLLRRKLGSLGGKAVMATTTWAVIASTVGLAVALAVNWVTNLILPEDIPSVLILVKLAVLGVIFLVVTGIVLSRSGLPEVASLGRALQRIPGMRRFIKVQDAPVEEPAEIAEIQPVFAEDSFMASPVPPPMSAGIVRGPSLVPGAPVSDGRFRLLQDCGSVEGARFWRAREQETGRTVALTFVDTSGRAPMAPLSRAEAAQGAAAVSRATRKLGELGLAAVAPNIEILSYRNGCLVVADWVEGTPLRTVAEGHGLDPRAVALATAPLAQSMATAHAAGLTLGLDNSSRVRISTDATAVLAFPAVLGEASVEKDLGSLNSTLNLLVGSTAETPEQLQAIADESGADAQTVAERLLAFAHDVELEAEAKDPEGYTEPEPELIEADEANEEDPEPAAGFGGREVSWTGFITIGALAMLFVVGMAALTVWLISLIGGESEAAPVDAKSIQAPIQGERETSTPARPPVLLDLGEATAYGAAADNEEATSGDVAAIADGDGNTSWVIKDTEAGFELAVAEPTQLNHVLVSHSRSTGAEYVIHGVNDEGEDKLASGELTRGRHAAELEISEEEYSSVIVEFTSLPSAGKITISEVEITGQP</sequence>
<evidence type="ECO:0000256" key="2">
    <source>
        <dbReference type="ARBA" id="ARBA00022475"/>
    </source>
</evidence>
<keyword evidence="6 9" id="KW-1133">Transmembrane helix</keyword>
<protein>
    <submittedName>
        <fullName evidence="10">Putative peptidoglycan biosynthesis protein MviN</fullName>
    </submittedName>
</protein>
<keyword evidence="5" id="KW-0573">Peptidoglycan synthesis</keyword>
<dbReference type="Gene3D" id="3.30.200.20">
    <property type="entry name" value="Phosphorylase Kinase, domain 1"/>
    <property type="match status" value="1"/>
</dbReference>
<feature type="transmembrane region" description="Helical" evidence="9">
    <location>
        <begin position="92"/>
        <end position="113"/>
    </location>
</feature>
<evidence type="ECO:0000256" key="6">
    <source>
        <dbReference type="ARBA" id="ARBA00022989"/>
    </source>
</evidence>
<feature type="transmembrane region" description="Helical" evidence="9">
    <location>
        <begin position="426"/>
        <end position="446"/>
    </location>
</feature>
<feature type="transmembrane region" description="Helical" evidence="9">
    <location>
        <begin position="267"/>
        <end position="286"/>
    </location>
</feature>
<dbReference type="CDD" id="cd13123">
    <property type="entry name" value="MATE_MurJ_like"/>
    <property type="match status" value="1"/>
</dbReference>
<feature type="transmembrane region" description="Helical" evidence="9">
    <location>
        <begin position="345"/>
        <end position="364"/>
    </location>
</feature>
<dbReference type="Proteomes" id="UP000296352">
    <property type="component" value="Chromosome"/>
</dbReference>
<dbReference type="Gene3D" id="1.10.510.10">
    <property type="entry name" value="Transferase(Phosphotransferase) domain 1"/>
    <property type="match status" value="1"/>
</dbReference>
<keyword evidence="11" id="KW-1185">Reference proteome</keyword>
<feature type="region of interest" description="Disordered" evidence="8">
    <location>
        <begin position="1"/>
        <end position="71"/>
    </location>
</feature>
<feature type="transmembrane region" description="Helical" evidence="9">
    <location>
        <begin position="559"/>
        <end position="580"/>
    </location>
</feature>
<feature type="compositionally biased region" description="Pro residues" evidence="8">
    <location>
        <begin position="22"/>
        <end position="34"/>
    </location>
</feature>
<reference evidence="10 11" key="1">
    <citation type="submission" date="2019-04" db="EMBL/GenBank/DDBJ databases">
        <title>Corynebacterium endometrii sp. nov., isolated from the uterus of a cow with endometritis.</title>
        <authorList>
            <person name="Ballas P."/>
            <person name="Ruckert C."/>
            <person name="Wagener K."/>
            <person name="Drillich M."/>
            <person name="Kaempfer P."/>
            <person name="Busse H.-J."/>
            <person name="Ehling-Schulz M."/>
        </authorList>
    </citation>
    <scope>NUCLEOTIDE SEQUENCE [LARGE SCALE GENOMIC DNA]</scope>
    <source>
        <strain evidence="10 11">LMM-1653</strain>
    </source>
</reference>
<evidence type="ECO:0000313" key="11">
    <source>
        <dbReference type="Proteomes" id="UP000296352"/>
    </source>
</evidence>
<dbReference type="GO" id="GO:0034204">
    <property type="term" value="P:lipid translocation"/>
    <property type="evidence" value="ECO:0007669"/>
    <property type="project" value="TreeGrafter"/>
</dbReference>
<dbReference type="GO" id="GO:0009252">
    <property type="term" value="P:peptidoglycan biosynthetic process"/>
    <property type="evidence" value="ECO:0007669"/>
    <property type="project" value="UniProtKB-KW"/>
</dbReference>
<evidence type="ECO:0000313" key="10">
    <source>
        <dbReference type="EMBL" id="QCB29484.1"/>
    </source>
</evidence>
<feature type="compositionally biased region" description="Low complexity" evidence="8">
    <location>
        <begin position="50"/>
        <end position="67"/>
    </location>
</feature>
<keyword evidence="7 9" id="KW-0472">Membrane</keyword>
<keyword evidence="4" id="KW-0133">Cell shape</keyword>
<feature type="transmembrane region" description="Helical" evidence="9">
    <location>
        <begin position="488"/>
        <end position="511"/>
    </location>
</feature>
<dbReference type="CDD" id="cd13973">
    <property type="entry name" value="PK_MviN-like"/>
    <property type="match status" value="1"/>
</dbReference>
<name>A0A4P7QKF5_9CORY</name>